<dbReference type="OrthoDB" id="9799672at2"/>
<gene>
    <name evidence="4" type="ORF">CG716_02345</name>
</gene>
<accession>A0A255DYF4</accession>
<dbReference type="GO" id="GO:0032259">
    <property type="term" value="P:methylation"/>
    <property type="evidence" value="ECO:0007669"/>
    <property type="project" value="UniProtKB-KW"/>
</dbReference>
<organism evidence="4 5">
    <name type="scientific">Mycolicibacterium sphagni</name>
    <dbReference type="NCBI Taxonomy" id="1786"/>
    <lineage>
        <taxon>Bacteria</taxon>
        <taxon>Bacillati</taxon>
        <taxon>Actinomycetota</taxon>
        <taxon>Actinomycetes</taxon>
        <taxon>Mycobacteriales</taxon>
        <taxon>Mycobacteriaceae</taxon>
        <taxon>Mycolicibacterium</taxon>
    </lineage>
</organism>
<keyword evidence="2 4" id="KW-0808">Transferase</keyword>
<evidence type="ECO:0000256" key="2">
    <source>
        <dbReference type="ARBA" id="ARBA00022679"/>
    </source>
</evidence>
<dbReference type="PROSITE" id="PS51682">
    <property type="entry name" value="SAM_OMT_I"/>
    <property type="match status" value="1"/>
</dbReference>
<dbReference type="GO" id="GO:0008171">
    <property type="term" value="F:O-methyltransferase activity"/>
    <property type="evidence" value="ECO:0007669"/>
    <property type="project" value="InterPro"/>
</dbReference>
<dbReference type="Proteomes" id="UP000216063">
    <property type="component" value="Unassembled WGS sequence"/>
</dbReference>
<dbReference type="PANTHER" id="PTHR43167:SF1">
    <property type="entry name" value="PUTATIVE (AFU_ORTHOLOGUE AFUA_6G01830)-RELATED"/>
    <property type="match status" value="1"/>
</dbReference>
<protein>
    <submittedName>
        <fullName evidence="4">Methyltransferase</fullName>
    </submittedName>
</protein>
<keyword evidence="1 4" id="KW-0489">Methyltransferase</keyword>
<evidence type="ECO:0000313" key="4">
    <source>
        <dbReference type="EMBL" id="OYN82142.1"/>
    </source>
</evidence>
<sequence length="226" mass="24558">MNTLASNPVAALLDRLFAIDESASPANHPSIPQRWKDMSQEQQHAMVRSKTDYTELYLLLKDIPLSVSRETGRLLYMLVRSTRATTVVEFGTSFGLSTICLAAGLRDNGGGRLITSEFEPSKVARAQANLEEAGLAELVDFREGDALETLSAGIPDEVDLLLLDGAKPLYLDILALIEPRLRVGGLVVADNADFNPEFLSHMRDPARGYLTAPCGSDVELSLRVGS</sequence>
<comment type="caution">
    <text evidence="4">The sequence shown here is derived from an EMBL/GenBank/DDBJ whole genome shotgun (WGS) entry which is preliminary data.</text>
</comment>
<proteinExistence type="predicted"/>
<dbReference type="SUPFAM" id="SSF53335">
    <property type="entry name" value="S-adenosyl-L-methionine-dependent methyltransferases"/>
    <property type="match status" value="1"/>
</dbReference>
<dbReference type="Pfam" id="PF13578">
    <property type="entry name" value="Methyltransf_24"/>
    <property type="match status" value="1"/>
</dbReference>
<dbReference type="RefSeq" id="WP_094476096.1">
    <property type="nucleotide sequence ID" value="NZ_NOZR01000002.1"/>
</dbReference>
<keyword evidence="5" id="KW-1185">Reference proteome</keyword>
<evidence type="ECO:0000313" key="5">
    <source>
        <dbReference type="Proteomes" id="UP000216063"/>
    </source>
</evidence>
<name>A0A255DYF4_9MYCO</name>
<dbReference type="Gene3D" id="3.40.50.150">
    <property type="entry name" value="Vaccinia Virus protein VP39"/>
    <property type="match status" value="1"/>
</dbReference>
<evidence type="ECO:0000256" key="3">
    <source>
        <dbReference type="ARBA" id="ARBA00022691"/>
    </source>
</evidence>
<dbReference type="InterPro" id="IPR029063">
    <property type="entry name" value="SAM-dependent_MTases_sf"/>
</dbReference>
<dbReference type="EMBL" id="NOZR01000002">
    <property type="protein sequence ID" value="OYN82142.1"/>
    <property type="molecule type" value="Genomic_DNA"/>
</dbReference>
<keyword evidence="3" id="KW-0949">S-adenosyl-L-methionine</keyword>
<dbReference type="PANTHER" id="PTHR43167">
    <property type="entry name" value="PUTATIVE (AFU_ORTHOLOGUE AFUA_6G01830)-RELATED"/>
    <property type="match status" value="1"/>
</dbReference>
<dbReference type="InterPro" id="IPR002935">
    <property type="entry name" value="SAM_O-MeTrfase"/>
</dbReference>
<reference evidence="4 5" key="1">
    <citation type="submission" date="2017-07" db="EMBL/GenBank/DDBJ databases">
        <title>The new phylogeny of genus Mycobacterium.</title>
        <authorList>
            <person name="Tortoli E."/>
            <person name="Trovato A."/>
            <person name="Cirillo D.M."/>
        </authorList>
    </citation>
    <scope>NUCLEOTIDE SEQUENCE [LARGE SCALE GENOMIC DNA]</scope>
    <source>
        <strain evidence="4 5">ATCC 33027</strain>
    </source>
</reference>
<dbReference type="AlphaFoldDB" id="A0A255DYF4"/>
<evidence type="ECO:0000256" key="1">
    <source>
        <dbReference type="ARBA" id="ARBA00022603"/>
    </source>
</evidence>